<evidence type="ECO:0000313" key="3">
    <source>
        <dbReference type="Proteomes" id="UP001576776"/>
    </source>
</evidence>
<name>A0ABV4YDV9_9CYAN</name>
<dbReference type="PROSITE" id="PS50294">
    <property type="entry name" value="WD_REPEATS_REGION"/>
    <property type="match status" value="1"/>
</dbReference>
<accession>A0ABV4YDV9</accession>
<dbReference type="InterPro" id="IPR001680">
    <property type="entry name" value="WD40_rpt"/>
</dbReference>
<comment type="caution">
    <text evidence="2">The sequence shown here is derived from an EMBL/GenBank/DDBJ whole genome shotgun (WGS) entry which is preliminary data.</text>
</comment>
<dbReference type="Pfam" id="PF00400">
    <property type="entry name" value="WD40"/>
    <property type="match status" value="1"/>
</dbReference>
<evidence type="ECO:0000256" key="1">
    <source>
        <dbReference type="PROSITE-ProRule" id="PRU00221"/>
    </source>
</evidence>
<dbReference type="InterPro" id="IPR036322">
    <property type="entry name" value="WD40_repeat_dom_sf"/>
</dbReference>
<keyword evidence="1" id="KW-0853">WD repeat</keyword>
<proteinExistence type="predicted"/>
<dbReference type="InterPro" id="IPR015943">
    <property type="entry name" value="WD40/YVTN_repeat-like_dom_sf"/>
</dbReference>
<organism evidence="2 3">
    <name type="scientific">Floridaenema fluviatile BLCC-F154</name>
    <dbReference type="NCBI Taxonomy" id="3153640"/>
    <lineage>
        <taxon>Bacteria</taxon>
        <taxon>Bacillati</taxon>
        <taxon>Cyanobacteriota</taxon>
        <taxon>Cyanophyceae</taxon>
        <taxon>Oscillatoriophycideae</taxon>
        <taxon>Aerosakkonematales</taxon>
        <taxon>Aerosakkonemataceae</taxon>
        <taxon>Floridanema</taxon>
        <taxon>Floridanema fluviatile</taxon>
    </lineage>
</organism>
<gene>
    <name evidence="2" type="ORF">ACE1B6_17325</name>
</gene>
<protein>
    <submittedName>
        <fullName evidence="2">WD40 repeat domain-containing protein</fullName>
    </submittedName>
</protein>
<reference evidence="2 3" key="1">
    <citation type="submission" date="2024-09" db="EMBL/GenBank/DDBJ databases">
        <title>Floridaenema gen nov. (Aerosakkonemataceae, Aerosakkonematales ord. nov., Cyanobacteria) from benthic tropical and subtropical fresh waters, with the description of four new species.</title>
        <authorList>
            <person name="Moretto J.A."/>
            <person name="Berthold D.E."/>
            <person name="Lefler F.W."/>
            <person name="Huang I.-S."/>
            <person name="Laughinghouse H. IV."/>
        </authorList>
    </citation>
    <scope>NUCLEOTIDE SEQUENCE [LARGE SCALE GENOMIC DNA]</scope>
    <source>
        <strain evidence="2 3">BLCC-F154</strain>
    </source>
</reference>
<dbReference type="RefSeq" id="WP_413258505.1">
    <property type="nucleotide sequence ID" value="NZ_JBHFNS010000066.1"/>
</dbReference>
<dbReference type="Proteomes" id="UP001576776">
    <property type="component" value="Unassembled WGS sequence"/>
</dbReference>
<feature type="repeat" description="WD" evidence="1">
    <location>
        <begin position="8"/>
        <end position="33"/>
    </location>
</feature>
<dbReference type="PANTHER" id="PTHR19879">
    <property type="entry name" value="TRANSCRIPTION INITIATION FACTOR TFIID"/>
    <property type="match status" value="1"/>
</dbReference>
<dbReference type="SMART" id="SM00320">
    <property type="entry name" value="WD40"/>
    <property type="match status" value="1"/>
</dbReference>
<dbReference type="EMBL" id="JBHFNS010000066">
    <property type="protein sequence ID" value="MFB2937012.1"/>
    <property type="molecule type" value="Genomic_DNA"/>
</dbReference>
<dbReference type="PROSITE" id="PS50082">
    <property type="entry name" value="WD_REPEATS_2"/>
    <property type="match status" value="2"/>
</dbReference>
<dbReference type="PANTHER" id="PTHR19879:SF1">
    <property type="entry name" value="CANNONBALL-RELATED"/>
    <property type="match status" value="1"/>
</dbReference>
<dbReference type="SUPFAM" id="SSF50978">
    <property type="entry name" value="WD40 repeat-like"/>
    <property type="match status" value="1"/>
</dbReference>
<keyword evidence="3" id="KW-1185">Reference proteome</keyword>
<evidence type="ECO:0000313" key="2">
    <source>
        <dbReference type="EMBL" id="MFB2937012.1"/>
    </source>
</evidence>
<feature type="repeat" description="WD" evidence="1">
    <location>
        <begin position="35"/>
        <end position="60"/>
    </location>
</feature>
<sequence>MSSDLRTLTGHSDTIFSLAISRDGKTLVSGSNDKTLAISPDQRTLVSGSSDKTIRIWRVV</sequence>
<dbReference type="Gene3D" id="2.130.10.10">
    <property type="entry name" value="YVTN repeat-like/Quinoprotein amine dehydrogenase"/>
    <property type="match status" value="2"/>
</dbReference>